<comment type="subcellular location">
    <subcellularLocation>
        <location evidence="1">Secreted</location>
        <location evidence="1">Cell wall</location>
    </subcellularLocation>
</comment>
<evidence type="ECO:0000256" key="4">
    <source>
        <dbReference type="ARBA" id="ARBA00022512"/>
    </source>
</evidence>
<evidence type="ECO:0000313" key="10">
    <source>
        <dbReference type="EMBL" id="GGF57334.1"/>
    </source>
</evidence>
<dbReference type="AlphaFoldDB" id="A0A917BV20"/>
<dbReference type="EC" id="3.1.4.3" evidence="3"/>
<sequence length="696" mass="75610">MPERPSPGLTRRRLLGTAAATGVATAATSLLPPSVRAAVARPMPAGGLRSIEHVVVLMQENRAFDHYYGSLRGVRGFGDADPLRLPGGESVLHQPDGTGRVLPFSVRDAAARAGRPDSDIEYLGALAHGFTDATQAWGSGWYDAWVPAKTAATMTFYQRRDLALQYELADTFTICDAYHCSVFGSTNPNRNYLWTGKVGTEPGSTARAVTNAAYDYDHAGYDWTTYPERLEAAGTSWQIYQEWDNFTDNPVEYFVPFKRVGTKVLASVEGTWRTTEELYTAMLDMDAAEQRQRVAQIARGRATLTAAERSLFDRAIYRSEPGTLVDRIAADVAAGTLPAVTWVVPTAADSEHPSAGTPVGSANLVYRLLDVLASDRPTWDSTATFLDFDENDGYFDHVPPPVAPRPESGNGPDWYDGRPIGLGPRVPMTVISPWTIGGHVDSTVSDHTSVLRFLERWTGVDEPNISSWRRQVCGDLTSAFDFDRAGRPPRLAHPGPVPDPIGRWTPGPPGEQRLPVQEPGRRPTRPLYYGPAIGTRVTADGVRLDLSSHGRDSAHFTIYPYAGELPEPAHHDVASSTTVRVDAPRGAYDLAVQGPDRFWARLAGRTDGAARSLVVAARAAARATLRVELDNRGAAPLTVRVGGRRVALAARTSRVLVLPTDRGWYDVDLAVVQEPGWSRTLTGRVGAERPGVSAPT</sequence>
<gene>
    <name evidence="10" type="primary">plcC</name>
    <name evidence="10" type="ORF">GCM10011519_34120</name>
</gene>
<evidence type="ECO:0000256" key="2">
    <source>
        <dbReference type="ARBA" id="ARBA00009717"/>
    </source>
</evidence>
<keyword evidence="4" id="KW-0134">Cell wall</keyword>
<keyword evidence="5" id="KW-0378">Hydrolase</keyword>
<evidence type="ECO:0000256" key="5">
    <source>
        <dbReference type="ARBA" id="ARBA00022801"/>
    </source>
</evidence>
<reference evidence="10" key="2">
    <citation type="submission" date="2020-09" db="EMBL/GenBank/DDBJ databases">
        <authorList>
            <person name="Sun Q."/>
            <person name="Zhou Y."/>
        </authorList>
    </citation>
    <scope>NUCLEOTIDE SEQUENCE</scope>
    <source>
        <strain evidence="10">CGMCC 1.16067</strain>
    </source>
</reference>
<dbReference type="InterPro" id="IPR007312">
    <property type="entry name" value="Phosphoesterase"/>
</dbReference>
<dbReference type="GO" id="GO:0034480">
    <property type="term" value="F:phosphatidylcholine phospholipase C activity"/>
    <property type="evidence" value="ECO:0007669"/>
    <property type="project" value="UniProtKB-EC"/>
</dbReference>
<dbReference type="PANTHER" id="PTHR31956">
    <property type="entry name" value="NON-SPECIFIC PHOSPHOLIPASE C4-RELATED"/>
    <property type="match status" value="1"/>
</dbReference>
<name>A0A917BV20_9ACTN</name>
<comment type="caution">
    <text evidence="10">The sequence shown here is derived from an EMBL/GenBank/DDBJ whole genome shotgun (WGS) entry which is preliminary data.</text>
</comment>
<dbReference type="RefSeq" id="WP_229661013.1">
    <property type="nucleotide sequence ID" value="NZ_BMKQ01000002.1"/>
</dbReference>
<dbReference type="GO" id="GO:0016042">
    <property type="term" value="P:lipid catabolic process"/>
    <property type="evidence" value="ECO:0007669"/>
    <property type="project" value="InterPro"/>
</dbReference>
<keyword evidence="11" id="KW-1185">Reference proteome</keyword>
<dbReference type="Pfam" id="PF05506">
    <property type="entry name" value="PLipase_C_C"/>
    <property type="match status" value="1"/>
</dbReference>
<comment type="catalytic activity">
    <reaction evidence="7">
        <text>a 1,2-diacyl-sn-glycero-3-phosphocholine + H2O = phosphocholine + a 1,2-diacyl-sn-glycerol + H(+)</text>
        <dbReference type="Rhea" id="RHEA:10604"/>
        <dbReference type="ChEBI" id="CHEBI:15377"/>
        <dbReference type="ChEBI" id="CHEBI:15378"/>
        <dbReference type="ChEBI" id="CHEBI:17815"/>
        <dbReference type="ChEBI" id="CHEBI:57643"/>
        <dbReference type="ChEBI" id="CHEBI:295975"/>
        <dbReference type="EC" id="3.1.4.3"/>
    </reaction>
    <physiologicalReaction direction="left-to-right" evidence="7">
        <dbReference type="Rhea" id="RHEA:10605"/>
    </physiologicalReaction>
</comment>
<reference evidence="10" key="1">
    <citation type="journal article" date="2014" name="Int. J. Syst. Evol. Microbiol.">
        <title>Complete genome sequence of Corynebacterium casei LMG S-19264T (=DSM 44701T), isolated from a smear-ripened cheese.</title>
        <authorList>
            <consortium name="US DOE Joint Genome Institute (JGI-PGF)"/>
            <person name="Walter F."/>
            <person name="Albersmeier A."/>
            <person name="Kalinowski J."/>
            <person name="Ruckert C."/>
        </authorList>
    </citation>
    <scope>NUCLEOTIDE SEQUENCE</scope>
    <source>
        <strain evidence="10">CGMCC 1.16067</strain>
    </source>
</reference>
<evidence type="ECO:0000256" key="1">
    <source>
        <dbReference type="ARBA" id="ARBA00004191"/>
    </source>
</evidence>
<dbReference type="NCBIfam" id="TIGR03396">
    <property type="entry name" value="PC_PLC"/>
    <property type="match status" value="1"/>
</dbReference>
<evidence type="ECO:0000256" key="3">
    <source>
        <dbReference type="ARBA" id="ARBA00012018"/>
    </source>
</evidence>
<proteinExistence type="inferred from homology"/>
<protein>
    <recommendedName>
        <fullName evidence="3">phospholipase C</fullName>
        <ecNumber evidence="3">3.1.4.3</ecNumber>
    </recommendedName>
</protein>
<keyword evidence="4" id="KW-0964">Secreted</keyword>
<feature type="domain" description="Bacterial phospholipase C C-terminal" evidence="9">
    <location>
        <begin position="523"/>
        <end position="605"/>
    </location>
</feature>
<feature type="region of interest" description="Disordered" evidence="8">
    <location>
        <begin position="484"/>
        <end position="530"/>
    </location>
</feature>
<dbReference type="InterPro" id="IPR008475">
    <property type="entry name" value="PLipase_C_C"/>
</dbReference>
<dbReference type="Gene3D" id="3.40.720.10">
    <property type="entry name" value="Alkaline Phosphatase, subunit A"/>
    <property type="match status" value="1"/>
</dbReference>
<organism evidence="10 11">
    <name type="scientific">Marmoricola endophyticus</name>
    <dbReference type="NCBI Taxonomy" id="2040280"/>
    <lineage>
        <taxon>Bacteria</taxon>
        <taxon>Bacillati</taxon>
        <taxon>Actinomycetota</taxon>
        <taxon>Actinomycetes</taxon>
        <taxon>Propionibacteriales</taxon>
        <taxon>Nocardioidaceae</taxon>
        <taxon>Marmoricola</taxon>
    </lineage>
</organism>
<dbReference type="InterPro" id="IPR017850">
    <property type="entry name" value="Alkaline_phosphatase_core_sf"/>
</dbReference>
<dbReference type="InterPro" id="IPR017767">
    <property type="entry name" value="PC-PLC"/>
</dbReference>
<comment type="similarity">
    <text evidence="2">Belongs to the bacterial phospholipase C family.</text>
</comment>
<evidence type="ECO:0000313" key="11">
    <source>
        <dbReference type="Proteomes" id="UP000649179"/>
    </source>
</evidence>
<dbReference type="PANTHER" id="PTHR31956:SF1">
    <property type="entry name" value="NON-SPECIFIC PHOSPHOLIPASE C1"/>
    <property type="match status" value="1"/>
</dbReference>
<dbReference type="Pfam" id="PF04185">
    <property type="entry name" value="Phosphoesterase"/>
    <property type="match status" value="1"/>
</dbReference>
<dbReference type="PROSITE" id="PS51318">
    <property type="entry name" value="TAT"/>
    <property type="match status" value="1"/>
</dbReference>
<evidence type="ECO:0000259" key="9">
    <source>
        <dbReference type="Pfam" id="PF05506"/>
    </source>
</evidence>
<evidence type="ECO:0000256" key="7">
    <source>
        <dbReference type="ARBA" id="ARBA00048421"/>
    </source>
</evidence>
<dbReference type="EMBL" id="BMKQ01000002">
    <property type="protein sequence ID" value="GGF57334.1"/>
    <property type="molecule type" value="Genomic_DNA"/>
</dbReference>
<keyword evidence="6" id="KW-0843">Virulence</keyword>
<dbReference type="InterPro" id="IPR006311">
    <property type="entry name" value="TAT_signal"/>
</dbReference>
<accession>A0A917BV20</accession>
<evidence type="ECO:0000256" key="8">
    <source>
        <dbReference type="SAM" id="MobiDB-lite"/>
    </source>
</evidence>
<dbReference type="Proteomes" id="UP000649179">
    <property type="component" value="Unassembled WGS sequence"/>
</dbReference>
<evidence type="ECO:0000256" key="6">
    <source>
        <dbReference type="ARBA" id="ARBA00023026"/>
    </source>
</evidence>